<dbReference type="InterPro" id="IPR012295">
    <property type="entry name" value="TBP_dom_sf"/>
</dbReference>
<name>A0A6A5FML0_PERFL</name>
<dbReference type="AlphaFoldDB" id="A0A6A5FML0"/>
<sequence length="75" mass="8215">MQQGVTDGDLVALLIGVDPNPANFVGAGVIHTKNTQVGCLLRLEPNTQAQMYRLTLRTSRESVSQRLCDLLSDQF</sequence>
<dbReference type="InterPro" id="IPR003164">
    <property type="entry name" value="Clathrin_a-adaptin_app_sub_C"/>
</dbReference>
<organism evidence="2 3">
    <name type="scientific">Perca fluviatilis</name>
    <name type="common">European perch</name>
    <dbReference type="NCBI Taxonomy" id="8168"/>
    <lineage>
        <taxon>Eukaryota</taxon>
        <taxon>Metazoa</taxon>
        <taxon>Chordata</taxon>
        <taxon>Craniata</taxon>
        <taxon>Vertebrata</taxon>
        <taxon>Euteleostomi</taxon>
        <taxon>Actinopterygii</taxon>
        <taxon>Neopterygii</taxon>
        <taxon>Teleostei</taxon>
        <taxon>Neoteleostei</taxon>
        <taxon>Acanthomorphata</taxon>
        <taxon>Eupercaria</taxon>
        <taxon>Perciformes</taxon>
        <taxon>Percoidei</taxon>
        <taxon>Percidae</taxon>
        <taxon>Percinae</taxon>
        <taxon>Perca</taxon>
    </lineage>
</organism>
<dbReference type="GO" id="GO:0016192">
    <property type="term" value="P:vesicle-mediated transport"/>
    <property type="evidence" value="ECO:0007669"/>
    <property type="project" value="InterPro"/>
</dbReference>
<reference evidence="2 3" key="1">
    <citation type="submission" date="2019-06" db="EMBL/GenBank/DDBJ databases">
        <title>A chromosome-scale genome assembly of the European perch, Perca fluviatilis.</title>
        <authorList>
            <person name="Roques C."/>
            <person name="Zahm M."/>
            <person name="Cabau C."/>
            <person name="Klopp C."/>
            <person name="Bouchez O."/>
            <person name="Donnadieu C."/>
            <person name="Kuhl H."/>
            <person name="Gislard M."/>
            <person name="Guendouz S."/>
            <person name="Journot L."/>
            <person name="Haffray P."/>
            <person name="Bestin A."/>
            <person name="Morvezen R."/>
            <person name="Feron R."/>
            <person name="Wen M."/>
            <person name="Jouanno E."/>
            <person name="Herpin A."/>
            <person name="Schartl M."/>
            <person name="Postlethwait J."/>
            <person name="Schaerlinger B."/>
            <person name="Chardard D."/>
            <person name="Lecocq T."/>
            <person name="Poncet C."/>
            <person name="Jaffrelo L."/>
            <person name="Lampietro C."/>
            <person name="Guiguen Y."/>
        </authorList>
    </citation>
    <scope>NUCLEOTIDE SEQUENCE [LARGE SCALE GENOMIC DNA]</scope>
    <source>
        <tissue evidence="2">Blood</tissue>
    </source>
</reference>
<dbReference type="InterPro" id="IPR009028">
    <property type="entry name" value="Coatomer/calthrin_app_sub_C"/>
</dbReference>
<gene>
    <name evidence="2" type="ORF">PFLUV_G00027730</name>
</gene>
<dbReference type="GO" id="GO:0030131">
    <property type="term" value="C:clathrin adaptor complex"/>
    <property type="evidence" value="ECO:0007669"/>
    <property type="project" value="InterPro"/>
</dbReference>
<accession>A0A6A5FML0</accession>
<dbReference type="SUPFAM" id="SSF55711">
    <property type="entry name" value="Subdomain of clathrin and coatomer appendage domain"/>
    <property type="match status" value="1"/>
</dbReference>
<dbReference type="Gene3D" id="3.30.310.10">
    <property type="entry name" value="TATA-Binding Protein"/>
    <property type="match status" value="1"/>
</dbReference>
<comment type="caution">
    <text evidence="2">The sequence shown here is derived from an EMBL/GenBank/DDBJ whole genome shotgun (WGS) entry which is preliminary data.</text>
</comment>
<dbReference type="Pfam" id="PF02296">
    <property type="entry name" value="Alpha_adaptin_C"/>
    <property type="match status" value="1"/>
</dbReference>
<proteinExistence type="predicted"/>
<protein>
    <recommendedName>
        <fullName evidence="1">Clathrin adaptor alpha-adaptin appendage C-terminal subdomain domain-containing protein</fullName>
    </recommendedName>
</protein>
<evidence type="ECO:0000313" key="2">
    <source>
        <dbReference type="EMBL" id="KAF1392424.1"/>
    </source>
</evidence>
<keyword evidence="3" id="KW-1185">Reference proteome</keyword>
<dbReference type="EMBL" id="VHII01000003">
    <property type="protein sequence ID" value="KAF1392424.1"/>
    <property type="molecule type" value="Genomic_DNA"/>
</dbReference>
<evidence type="ECO:0000259" key="1">
    <source>
        <dbReference type="Pfam" id="PF02296"/>
    </source>
</evidence>
<dbReference type="GO" id="GO:0006886">
    <property type="term" value="P:intracellular protein transport"/>
    <property type="evidence" value="ECO:0007669"/>
    <property type="project" value="InterPro"/>
</dbReference>
<dbReference type="Proteomes" id="UP000465112">
    <property type="component" value="Chromosome 3"/>
</dbReference>
<evidence type="ECO:0000313" key="3">
    <source>
        <dbReference type="Proteomes" id="UP000465112"/>
    </source>
</evidence>
<feature type="domain" description="Clathrin adaptor alpha-adaptin appendage C-terminal subdomain" evidence="1">
    <location>
        <begin position="4"/>
        <end position="71"/>
    </location>
</feature>